<gene>
    <name evidence="1" type="ORF">OIU84_011984</name>
</gene>
<evidence type="ECO:0000313" key="1">
    <source>
        <dbReference type="EMBL" id="KAJ6403688.1"/>
    </source>
</evidence>
<organism evidence="1 2">
    <name type="scientific">Salix udensis</name>
    <dbReference type="NCBI Taxonomy" id="889485"/>
    <lineage>
        <taxon>Eukaryota</taxon>
        <taxon>Viridiplantae</taxon>
        <taxon>Streptophyta</taxon>
        <taxon>Embryophyta</taxon>
        <taxon>Tracheophyta</taxon>
        <taxon>Spermatophyta</taxon>
        <taxon>Magnoliopsida</taxon>
        <taxon>eudicotyledons</taxon>
        <taxon>Gunneridae</taxon>
        <taxon>Pentapetalae</taxon>
        <taxon>rosids</taxon>
        <taxon>fabids</taxon>
        <taxon>Malpighiales</taxon>
        <taxon>Salicaceae</taxon>
        <taxon>Saliceae</taxon>
        <taxon>Salix</taxon>
    </lineage>
</organism>
<dbReference type="Proteomes" id="UP001162972">
    <property type="component" value="Chromosome 2"/>
</dbReference>
<dbReference type="EMBL" id="JAPFFJ010000017">
    <property type="protein sequence ID" value="KAJ6403688.1"/>
    <property type="molecule type" value="Genomic_DNA"/>
</dbReference>
<keyword evidence="2" id="KW-1185">Reference proteome</keyword>
<protein>
    <recommendedName>
        <fullName evidence="3">Late embryogenesis abundant protein</fullName>
    </recommendedName>
</protein>
<dbReference type="Gene3D" id="6.10.140.1430">
    <property type="match status" value="1"/>
</dbReference>
<comment type="caution">
    <text evidence="1">The sequence shown here is derived from an EMBL/GenBank/DDBJ whole genome shotgun (WGS) entry which is preliminary data.</text>
</comment>
<reference evidence="1 2" key="1">
    <citation type="journal article" date="2023" name="Int. J. Mol. Sci.">
        <title>De Novo Assembly and Annotation of 11 Diverse Shrub Willow (Salix) Genomes Reveals Novel Gene Organization in Sex-Linked Regions.</title>
        <authorList>
            <person name="Hyden B."/>
            <person name="Feng K."/>
            <person name="Yates T.B."/>
            <person name="Jawdy S."/>
            <person name="Cereghino C."/>
            <person name="Smart L.B."/>
            <person name="Muchero W."/>
        </authorList>
    </citation>
    <scope>NUCLEOTIDE SEQUENCE [LARGE SCALE GENOMIC DNA]</scope>
    <source>
        <tissue evidence="1">Shoot tip</tissue>
    </source>
</reference>
<accession>A0AAD6JEN2</accession>
<evidence type="ECO:0000313" key="2">
    <source>
        <dbReference type="Proteomes" id="UP001162972"/>
    </source>
</evidence>
<proteinExistence type="predicted"/>
<name>A0AAD6JEN2_9ROSI</name>
<sequence length="207" mass="22661">MRDENAKGSIANTCSESTWSFSCKSHSLPSYIKQQCGCFQKIKSKNQKHSFPSPRETKILKMASLALTTSLPRYGRQLGAMIATNQRSSGVFIPLTRRFQASCRKEASSGGFEMARKDTKEGINEAKAAGETVVDEVTQKTKEVAGKASEASNDLAEKAKQTAQDAWGAVKDTTTKIKDKVVGKAEESKEIVKENAETVKRSMNTKN</sequence>
<evidence type="ECO:0008006" key="3">
    <source>
        <dbReference type="Google" id="ProtNLM"/>
    </source>
</evidence>
<dbReference type="AlphaFoldDB" id="A0AAD6JEN2"/>